<evidence type="ECO:0000256" key="4">
    <source>
        <dbReference type="ARBA" id="ARBA00023136"/>
    </source>
</evidence>
<dbReference type="Pfam" id="PF05105">
    <property type="entry name" value="Phage_holin_4_1"/>
    <property type="match status" value="1"/>
</dbReference>
<comment type="subcellular location">
    <subcellularLocation>
        <location evidence="1">Membrane</location>
        <topology evidence="1">Multi-pass membrane protein</topology>
    </subcellularLocation>
</comment>
<dbReference type="RefSeq" id="WP_055305688.1">
    <property type="nucleotide sequence ID" value="NZ_CP071249.1"/>
</dbReference>
<name>A0ABY5JM90_9FIRM</name>
<evidence type="ECO:0000256" key="1">
    <source>
        <dbReference type="ARBA" id="ARBA00004141"/>
    </source>
</evidence>
<evidence type="ECO:0000313" key="7">
    <source>
        <dbReference type="Proteomes" id="UP001058016"/>
    </source>
</evidence>
<sequence>MSMHRMLSVIAVVVLIDFVTGYVKAYLKGELNSPIGLDGLIRKAVILLSMVVLTVLHYLIGFNLIEWLSEGMDLIFMTLNITPITQFFL</sequence>
<dbReference type="InterPro" id="IPR006480">
    <property type="entry name" value="Phage_holin_4_1"/>
</dbReference>
<organism evidence="6 7">
    <name type="scientific">Turicibacter bilis</name>
    <dbReference type="NCBI Taxonomy" id="2735723"/>
    <lineage>
        <taxon>Bacteria</taxon>
        <taxon>Bacillati</taxon>
        <taxon>Bacillota</taxon>
        <taxon>Erysipelotrichia</taxon>
        <taxon>Erysipelotrichales</taxon>
        <taxon>Turicibacteraceae</taxon>
        <taxon>Turicibacter</taxon>
    </lineage>
</organism>
<feature type="transmembrane region" description="Helical" evidence="5">
    <location>
        <begin position="45"/>
        <end position="65"/>
    </location>
</feature>
<evidence type="ECO:0000313" key="6">
    <source>
        <dbReference type="EMBL" id="UUF06128.1"/>
    </source>
</evidence>
<keyword evidence="4 5" id="KW-0472">Membrane</keyword>
<keyword evidence="7" id="KW-1185">Reference proteome</keyword>
<evidence type="ECO:0000256" key="5">
    <source>
        <dbReference type="SAM" id="Phobius"/>
    </source>
</evidence>
<dbReference type="EMBL" id="CP071249">
    <property type="protein sequence ID" value="UUF06128.1"/>
    <property type="molecule type" value="Genomic_DNA"/>
</dbReference>
<dbReference type="Proteomes" id="UP001058016">
    <property type="component" value="Chromosome"/>
</dbReference>
<proteinExistence type="predicted"/>
<protein>
    <submittedName>
        <fullName evidence="6">Phage holin family protein</fullName>
    </submittedName>
</protein>
<evidence type="ECO:0000256" key="2">
    <source>
        <dbReference type="ARBA" id="ARBA00022692"/>
    </source>
</evidence>
<accession>A0ABY5JM90</accession>
<evidence type="ECO:0000256" key="3">
    <source>
        <dbReference type="ARBA" id="ARBA00022989"/>
    </source>
</evidence>
<keyword evidence="3 5" id="KW-1133">Transmembrane helix</keyword>
<keyword evidence="2 5" id="KW-0812">Transmembrane</keyword>
<gene>
    <name evidence="6" type="ORF">J0J69_00620</name>
</gene>
<reference evidence="6 7" key="1">
    <citation type="submission" date="2021-03" db="EMBL/GenBank/DDBJ databases">
        <title>Comparative Genomics and Metabolomics in the genus Turicibacter.</title>
        <authorList>
            <person name="Maki J."/>
            <person name="Looft T."/>
        </authorList>
    </citation>
    <scope>NUCLEOTIDE SEQUENCE [LARGE SCALE GENOMIC DNA]</scope>
    <source>
        <strain evidence="6 7">MMM721</strain>
    </source>
</reference>